<protein>
    <submittedName>
        <fullName evidence="1">Uncharacterized protein</fullName>
    </submittedName>
</protein>
<proteinExistence type="predicted"/>
<organism evidence="1 2">
    <name type="scientific">Synaphobranchus kaupii</name>
    <name type="common">Kaup's arrowtooth eel</name>
    <dbReference type="NCBI Taxonomy" id="118154"/>
    <lineage>
        <taxon>Eukaryota</taxon>
        <taxon>Metazoa</taxon>
        <taxon>Chordata</taxon>
        <taxon>Craniata</taxon>
        <taxon>Vertebrata</taxon>
        <taxon>Euteleostomi</taxon>
        <taxon>Actinopterygii</taxon>
        <taxon>Neopterygii</taxon>
        <taxon>Teleostei</taxon>
        <taxon>Anguilliformes</taxon>
        <taxon>Synaphobranchidae</taxon>
        <taxon>Synaphobranchus</taxon>
    </lineage>
</organism>
<reference evidence="1" key="1">
    <citation type="journal article" date="2023" name="Science">
        <title>Genome structures resolve the early diversification of teleost fishes.</title>
        <authorList>
            <person name="Parey E."/>
            <person name="Louis A."/>
            <person name="Montfort J."/>
            <person name="Bouchez O."/>
            <person name="Roques C."/>
            <person name="Iampietro C."/>
            <person name="Lluch J."/>
            <person name="Castinel A."/>
            <person name="Donnadieu C."/>
            <person name="Desvignes T."/>
            <person name="Floi Bucao C."/>
            <person name="Jouanno E."/>
            <person name="Wen M."/>
            <person name="Mejri S."/>
            <person name="Dirks R."/>
            <person name="Jansen H."/>
            <person name="Henkel C."/>
            <person name="Chen W.J."/>
            <person name="Zahm M."/>
            <person name="Cabau C."/>
            <person name="Klopp C."/>
            <person name="Thompson A.W."/>
            <person name="Robinson-Rechavi M."/>
            <person name="Braasch I."/>
            <person name="Lecointre G."/>
            <person name="Bobe J."/>
            <person name="Postlethwait J.H."/>
            <person name="Berthelot C."/>
            <person name="Roest Crollius H."/>
            <person name="Guiguen Y."/>
        </authorList>
    </citation>
    <scope>NUCLEOTIDE SEQUENCE</scope>
    <source>
        <strain evidence="1">WJC10195</strain>
    </source>
</reference>
<sequence>MNTGAERWSPPPNTVSFSYDYASMSQCLCLCGALLLGQLSSYSPDEGLLCCEMFDGALCPRDKNVGPPDPCATAGISQQAVVDEENKPHLFL</sequence>
<dbReference type="EMBL" id="JAINUF010000004">
    <property type="protein sequence ID" value="KAJ8365392.1"/>
    <property type="molecule type" value="Genomic_DNA"/>
</dbReference>
<name>A0A9Q1FSI6_SYNKA</name>
<evidence type="ECO:0000313" key="2">
    <source>
        <dbReference type="Proteomes" id="UP001152622"/>
    </source>
</evidence>
<accession>A0A9Q1FSI6</accession>
<evidence type="ECO:0000313" key="1">
    <source>
        <dbReference type="EMBL" id="KAJ8365392.1"/>
    </source>
</evidence>
<dbReference type="AlphaFoldDB" id="A0A9Q1FSI6"/>
<dbReference type="Proteomes" id="UP001152622">
    <property type="component" value="Chromosome 4"/>
</dbReference>
<comment type="caution">
    <text evidence="1">The sequence shown here is derived from an EMBL/GenBank/DDBJ whole genome shotgun (WGS) entry which is preliminary data.</text>
</comment>
<gene>
    <name evidence="1" type="ORF">SKAU_G00142230</name>
</gene>
<keyword evidence="2" id="KW-1185">Reference proteome</keyword>